<dbReference type="FunFam" id="3.40.50.300:FF:000538">
    <property type="entry name" value="ATPase family AAA domain-containing protein 1"/>
    <property type="match status" value="1"/>
</dbReference>
<sequence length="818" mass="92848">MIRLINSLPKAVHLLKNPKFCYSTASSSIAQETLKSFDEIPSLPKDNQNSSTQYFIESGGFDKYPQTMLKLHEKHGPIFRFNFAPGGSTAAPDQISITDTNVTAEIYRNEVEGQVPHRPLLQAFKRYREYKGLPQSLVNTNDDKEWRTQRQVINERLFSPAIAKTYIPRLDFIAKDFVSRISLRNPKDENYAKDINNDIFGFSLEAISSIVFGKRLGTLSADPNEVRDPKIQKFITSVNGLFTTSVPLLFYPPSFPDEQFYKLPEFQEHVKHTDYILELTEDLLKSNNGRESLFEFYLSKEEINPLLARLMATDIFAAGVDTTSRLIQWLFHNLADNPLEIQLRLREEIIKYSGKEGKIDEKMLNKMSYLKDCLKESLRLYPIAASNARILTADQVLLGYKIPAGTQVAMETYSMSRDPKTFTDPELFNPSRWKEEFKQNKSKNKSFSVLPFGFGQRMCPGRRVAENEVQLLIANLIRDFNISYSEGSRKPEPVFNLLMLKKDLQLTEHEEVIATEVIHPDDINVSFKDIGGLEDVIESLQENVIYPLKFPDLYSSVSVLLGAPKGVLLYGPPGCGKTMLAKALAKESGATFINLHVSTLTDKWFGESQKLVHALFTLALKLQPSIIFIDEIDSFLRERNSSDHEASSMMKAEFMSLWDGLSGGDQTKVLVLGATNRPNDIDKAILRRMPRRFPIALPNAVQRKNIFNLLLSTMKLHPSFDMEELVERTKGFSGSDIKEMCRNAVMVPVRESIRKLVDIQNKLDNNNKKDKFNNSSLSEVNIKDVKVRLIVLEDFFAHGDGGVTLGKDKTLTGYVDLD</sequence>
<dbReference type="GO" id="GO:0005741">
    <property type="term" value="C:mitochondrial outer membrane"/>
    <property type="evidence" value="ECO:0007669"/>
    <property type="project" value="UniProtKB-SubCell"/>
</dbReference>
<comment type="cofactor">
    <cofactor evidence="8">
        <name>heme</name>
        <dbReference type="ChEBI" id="CHEBI:30413"/>
    </cofactor>
</comment>
<dbReference type="Proteomes" id="UP001211065">
    <property type="component" value="Unassembled WGS sequence"/>
</dbReference>
<dbReference type="PROSITE" id="PS00674">
    <property type="entry name" value="AAA"/>
    <property type="match status" value="1"/>
</dbReference>
<keyword evidence="7" id="KW-0496">Mitochondrion</keyword>
<dbReference type="SUPFAM" id="SSF52540">
    <property type="entry name" value="P-loop containing nucleoside triphosphate hydrolases"/>
    <property type="match status" value="1"/>
</dbReference>
<dbReference type="PROSITE" id="PS00086">
    <property type="entry name" value="CYTOCHROME_P450"/>
    <property type="match status" value="1"/>
</dbReference>
<accession>A0AAD5Y0C4</accession>
<dbReference type="CDD" id="cd11054">
    <property type="entry name" value="CYP24A1-like"/>
    <property type="match status" value="1"/>
</dbReference>
<dbReference type="GO" id="GO:0140567">
    <property type="term" value="F:membrane protein dislocase activity"/>
    <property type="evidence" value="ECO:0007669"/>
    <property type="project" value="UniProtKB-ARBA"/>
</dbReference>
<dbReference type="Pfam" id="PF00067">
    <property type="entry name" value="p450"/>
    <property type="match status" value="1"/>
</dbReference>
<dbReference type="PANTHER" id="PTHR45644">
    <property type="entry name" value="AAA ATPASE, PUTATIVE (AFU_ORTHOLOGUE AFUA_2G12920)-RELATED-RELATED"/>
    <property type="match status" value="1"/>
</dbReference>
<organism evidence="10 11">
    <name type="scientific">Clydaea vesicula</name>
    <dbReference type="NCBI Taxonomy" id="447962"/>
    <lineage>
        <taxon>Eukaryota</taxon>
        <taxon>Fungi</taxon>
        <taxon>Fungi incertae sedis</taxon>
        <taxon>Chytridiomycota</taxon>
        <taxon>Chytridiomycota incertae sedis</taxon>
        <taxon>Chytridiomycetes</taxon>
        <taxon>Lobulomycetales</taxon>
        <taxon>Lobulomycetaceae</taxon>
        <taxon>Clydaea</taxon>
    </lineage>
</organism>
<evidence type="ECO:0000256" key="6">
    <source>
        <dbReference type="ARBA" id="ARBA00023004"/>
    </source>
</evidence>
<evidence type="ECO:0000256" key="4">
    <source>
        <dbReference type="ARBA" id="ARBA00022787"/>
    </source>
</evidence>
<dbReference type="GO" id="GO:0005506">
    <property type="term" value="F:iron ion binding"/>
    <property type="evidence" value="ECO:0007669"/>
    <property type="project" value="InterPro"/>
</dbReference>
<dbReference type="Gene3D" id="3.40.50.300">
    <property type="entry name" value="P-loop containing nucleotide triphosphate hydrolases"/>
    <property type="match status" value="1"/>
</dbReference>
<comment type="caution">
    <text evidence="10">The sequence shown here is derived from an EMBL/GenBank/DDBJ whole genome shotgun (WGS) entry which is preliminary data.</text>
</comment>
<dbReference type="InterPro" id="IPR003960">
    <property type="entry name" value="ATPase_AAA_CS"/>
</dbReference>
<evidence type="ECO:0000256" key="8">
    <source>
        <dbReference type="PIRSR" id="PIRSR602401-1"/>
    </source>
</evidence>
<protein>
    <recommendedName>
        <fullName evidence="9">AAA+ ATPase domain-containing protein</fullName>
    </recommendedName>
</protein>
<dbReference type="GO" id="GO:0020037">
    <property type="term" value="F:heme binding"/>
    <property type="evidence" value="ECO:0007669"/>
    <property type="project" value="InterPro"/>
</dbReference>
<keyword evidence="5" id="KW-0067">ATP-binding</keyword>
<dbReference type="SUPFAM" id="SSF48264">
    <property type="entry name" value="Cytochrome P450"/>
    <property type="match status" value="1"/>
</dbReference>
<dbReference type="InterPro" id="IPR002401">
    <property type="entry name" value="Cyt_P450_E_grp-I"/>
</dbReference>
<evidence type="ECO:0000259" key="9">
    <source>
        <dbReference type="SMART" id="SM00382"/>
    </source>
</evidence>
<dbReference type="InterPro" id="IPR041569">
    <property type="entry name" value="AAA_lid_3"/>
</dbReference>
<dbReference type="GO" id="GO:0004497">
    <property type="term" value="F:monooxygenase activity"/>
    <property type="evidence" value="ECO:0007669"/>
    <property type="project" value="InterPro"/>
</dbReference>
<dbReference type="Pfam" id="PF00004">
    <property type="entry name" value="AAA"/>
    <property type="match status" value="1"/>
</dbReference>
<dbReference type="PANTHER" id="PTHR45644:SF3">
    <property type="entry name" value="FI08533P-RELATED"/>
    <property type="match status" value="1"/>
</dbReference>
<keyword evidence="8" id="KW-0349">Heme</keyword>
<dbReference type="CDD" id="cd19520">
    <property type="entry name" value="RecA-like_ATAD1"/>
    <property type="match status" value="1"/>
</dbReference>
<keyword evidence="3" id="KW-0547">Nucleotide-binding</keyword>
<dbReference type="Pfam" id="PF17862">
    <property type="entry name" value="AAA_lid_3"/>
    <property type="match status" value="1"/>
</dbReference>
<feature type="binding site" description="axial binding residue" evidence="8">
    <location>
        <position position="459"/>
    </location>
    <ligand>
        <name>heme</name>
        <dbReference type="ChEBI" id="CHEBI:30413"/>
    </ligand>
    <ligandPart>
        <name>Fe</name>
        <dbReference type="ChEBI" id="CHEBI:18248"/>
    </ligandPart>
</feature>
<keyword evidence="6 8" id="KW-0408">Iron</keyword>
<dbReference type="GO" id="GO:0016705">
    <property type="term" value="F:oxidoreductase activity, acting on paired donors, with incorporation or reduction of molecular oxygen"/>
    <property type="evidence" value="ECO:0007669"/>
    <property type="project" value="InterPro"/>
</dbReference>
<dbReference type="Gene3D" id="1.10.8.60">
    <property type="match status" value="1"/>
</dbReference>
<dbReference type="EMBL" id="JADGJW010000089">
    <property type="protein sequence ID" value="KAJ3224569.1"/>
    <property type="molecule type" value="Genomic_DNA"/>
</dbReference>
<evidence type="ECO:0000256" key="2">
    <source>
        <dbReference type="ARBA" id="ARBA00022723"/>
    </source>
</evidence>
<evidence type="ECO:0000313" key="10">
    <source>
        <dbReference type="EMBL" id="KAJ3224569.1"/>
    </source>
</evidence>
<proteinExistence type="predicted"/>
<evidence type="ECO:0000313" key="11">
    <source>
        <dbReference type="Proteomes" id="UP001211065"/>
    </source>
</evidence>
<evidence type="ECO:0000256" key="5">
    <source>
        <dbReference type="ARBA" id="ARBA00022840"/>
    </source>
</evidence>
<dbReference type="SMART" id="SM00382">
    <property type="entry name" value="AAA"/>
    <property type="match status" value="1"/>
</dbReference>
<reference evidence="10" key="1">
    <citation type="submission" date="2020-05" db="EMBL/GenBank/DDBJ databases">
        <title>Phylogenomic resolution of chytrid fungi.</title>
        <authorList>
            <person name="Stajich J.E."/>
            <person name="Amses K."/>
            <person name="Simmons R."/>
            <person name="Seto K."/>
            <person name="Myers J."/>
            <person name="Bonds A."/>
            <person name="Quandt C.A."/>
            <person name="Barry K."/>
            <person name="Liu P."/>
            <person name="Grigoriev I."/>
            <person name="Longcore J.E."/>
            <person name="James T.Y."/>
        </authorList>
    </citation>
    <scope>NUCLEOTIDE SEQUENCE</scope>
    <source>
        <strain evidence="10">JEL0476</strain>
    </source>
</reference>
<dbReference type="InterPro" id="IPR036396">
    <property type="entry name" value="Cyt_P450_sf"/>
</dbReference>
<dbReference type="InterPro" id="IPR027417">
    <property type="entry name" value="P-loop_NTPase"/>
</dbReference>
<comment type="subcellular location">
    <subcellularLocation>
        <location evidence="1">Mitochondrion outer membrane</location>
        <topology evidence="1">Single-pass membrane protein</topology>
    </subcellularLocation>
</comment>
<keyword evidence="2 8" id="KW-0479">Metal-binding</keyword>
<evidence type="ECO:0000256" key="7">
    <source>
        <dbReference type="ARBA" id="ARBA00023128"/>
    </source>
</evidence>
<dbReference type="Gene3D" id="1.10.630.10">
    <property type="entry name" value="Cytochrome P450"/>
    <property type="match status" value="1"/>
</dbReference>
<dbReference type="GO" id="GO:0016887">
    <property type="term" value="F:ATP hydrolysis activity"/>
    <property type="evidence" value="ECO:0007669"/>
    <property type="project" value="InterPro"/>
</dbReference>
<evidence type="ECO:0000256" key="3">
    <source>
        <dbReference type="ARBA" id="ARBA00022741"/>
    </source>
</evidence>
<dbReference type="InterPro" id="IPR001128">
    <property type="entry name" value="Cyt_P450"/>
</dbReference>
<dbReference type="GO" id="GO:0005524">
    <property type="term" value="F:ATP binding"/>
    <property type="evidence" value="ECO:0007669"/>
    <property type="project" value="UniProtKB-KW"/>
</dbReference>
<evidence type="ECO:0000256" key="1">
    <source>
        <dbReference type="ARBA" id="ARBA00004572"/>
    </source>
</evidence>
<dbReference type="PRINTS" id="PR00385">
    <property type="entry name" value="P450"/>
</dbReference>
<dbReference type="InterPro" id="IPR003959">
    <property type="entry name" value="ATPase_AAA_core"/>
</dbReference>
<dbReference type="InterPro" id="IPR017972">
    <property type="entry name" value="Cyt_P450_CS"/>
</dbReference>
<keyword evidence="11" id="KW-1185">Reference proteome</keyword>
<gene>
    <name evidence="10" type="ORF">HK099_008250</name>
</gene>
<dbReference type="GO" id="GO:0140570">
    <property type="term" value="P:extraction of mislocalized protein from mitochondrial outer membrane"/>
    <property type="evidence" value="ECO:0007669"/>
    <property type="project" value="TreeGrafter"/>
</dbReference>
<keyword evidence="4" id="KW-0472">Membrane</keyword>
<dbReference type="PRINTS" id="PR00463">
    <property type="entry name" value="EP450I"/>
</dbReference>
<keyword evidence="4" id="KW-1000">Mitochondrion outer membrane</keyword>
<dbReference type="InterPro" id="IPR003593">
    <property type="entry name" value="AAA+_ATPase"/>
</dbReference>
<dbReference type="AlphaFoldDB" id="A0AAD5Y0C4"/>
<feature type="domain" description="AAA+ ATPase" evidence="9">
    <location>
        <begin position="563"/>
        <end position="701"/>
    </location>
</feature>
<name>A0AAD5Y0C4_9FUNG</name>
<dbReference type="InterPro" id="IPR051701">
    <property type="entry name" value="Mito_OM_Translocase_MSP1"/>
</dbReference>